<dbReference type="PANTHER" id="PTHR10037">
    <property type="entry name" value="VOLTAGE-GATED CATION CHANNEL CALCIUM AND SODIUM"/>
    <property type="match status" value="1"/>
</dbReference>
<evidence type="ECO:0000313" key="8">
    <source>
        <dbReference type="Proteomes" id="UP000573327"/>
    </source>
</evidence>
<protein>
    <submittedName>
        <fullName evidence="7">Voltage-gated sodium channel</fullName>
    </submittedName>
</protein>
<evidence type="ECO:0000256" key="1">
    <source>
        <dbReference type="ARBA" id="ARBA00004141"/>
    </source>
</evidence>
<evidence type="ECO:0000256" key="4">
    <source>
        <dbReference type="ARBA" id="ARBA00023136"/>
    </source>
</evidence>
<organism evidence="7 8">
    <name type="scientific">Kitasatospora gansuensis</name>
    <dbReference type="NCBI Taxonomy" id="258050"/>
    <lineage>
        <taxon>Bacteria</taxon>
        <taxon>Bacillati</taxon>
        <taxon>Actinomycetota</taxon>
        <taxon>Actinomycetes</taxon>
        <taxon>Kitasatosporales</taxon>
        <taxon>Streptomycetaceae</taxon>
        <taxon>Kitasatospora</taxon>
    </lineage>
</organism>
<dbReference type="InterPro" id="IPR027359">
    <property type="entry name" value="Volt_channel_dom_sf"/>
</dbReference>
<evidence type="ECO:0000259" key="6">
    <source>
        <dbReference type="Pfam" id="PF00520"/>
    </source>
</evidence>
<dbReference type="Gene3D" id="1.20.120.350">
    <property type="entry name" value="Voltage-gated potassium channels. Chain C"/>
    <property type="match status" value="1"/>
</dbReference>
<reference evidence="7 8" key="1">
    <citation type="submission" date="2020-08" db="EMBL/GenBank/DDBJ databases">
        <title>Sequencing the genomes of 1000 actinobacteria strains.</title>
        <authorList>
            <person name="Klenk H.-P."/>
        </authorList>
    </citation>
    <scope>NUCLEOTIDE SEQUENCE [LARGE SCALE GENOMIC DNA]</scope>
    <source>
        <strain evidence="7 8">DSM 44786</strain>
    </source>
</reference>
<dbReference type="PANTHER" id="PTHR10037:SF62">
    <property type="entry name" value="SODIUM CHANNEL PROTEIN 60E"/>
    <property type="match status" value="1"/>
</dbReference>
<evidence type="ECO:0000256" key="2">
    <source>
        <dbReference type="ARBA" id="ARBA00022692"/>
    </source>
</evidence>
<evidence type="ECO:0000313" key="7">
    <source>
        <dbReference type="EMBL" id="MBB4951535.1"/>
    </source>
</evidence>
<feature type="transmembrane region" description="Helical" evidence="5">
    <location>
        <begin position="26"/>
        <end position="48"/>
    </location>
</feature>
<evidence type="ECO:0000256" key="5">
    <source>
        <dbReference type="SAM" id="Phobius"/>
    </source>
</evidence>
<dbReference type="Proteomes" id="UP000573327">
    <property type="component" value="Unassembled WGS sequence"/>
</dbReference>
<dbReference type="GO" id="GO:0005248">
    <property type="term" value="F:voltage-gated sodium channel activity"/>
    <property type="evidence" value="ECO:0007669"/>
    <property type="project" value="TreeGrafter"/>
</dbReference>
<dbReference type="Pfam" id="PF00520">
    <property type="entry name" value="Ion_trans"/>
    <property type="match status" value="1"/>
</dbReference>
<proteinExistence type="predicted"/>
<dbReference type="PRINTS" id="PR00169">
    <property type="entry name" value="KCHANNEL"/>
</dbReference>
<dbReference type="RefSeq" id="WP_184923558.1">
    <property type="nucleotide sequence ID" value="NZ_JACHJR010000001.1"/>
</dbReference>
<keyword evidence="7" id="KW-0813">Transport</keyword>
<dbReference type="Gene3D" id="1.10.287.70">
    <property type="match status" value="1"/>
</dbReference>
<dbReference type="InterPro" id="IPR005821">
    <property type="entry name" value="Ion_trans_dom"/>
</dbReference>
<sequence>MTDLTTVQNGIGKLATRCRTVNEAPVFAFTVLTVILLNAVLLGVETYPGLSSTYSRALDGAEFACLVVFTLEMLVRLGAHLDRPAAFFRDPWNVFDLLVVSSAFIPFLRENTTLLRLLRLARVLRTARFMPQLRVLLVAVGRSLPGTASFLVVGALVLYVYSMVGWICFAPYDPEHYGSLGRASLTLFLLMTLDGLGESVRAGLEISPFSIVFYASYVLFGSFVLVNVLIGVVLNALDEAREIEAAQAAEAARPAVEVAVTDPTDELRLRITAVRQALDEMETQLGTPLWAPRQEQPAHAHSR</sequence>
<dbReference type="EMBL" id="JACHJR010000001">
    <property type="protein sequence ID" value="MBB4951535.1"/>
    <property type="molecule type" value="Genomic_DNA"/>
</dbReference>
<keyword evidence="7" id="KW-0406">Ion transport</keyword>
<feature type="transmembrane region" description="Helical" evidence="5">
    <location>
        <begin position="150"/>
        <end position="172"/>
    </location>
</feature>
<feature type="transmembrane region" description="Helical" evidence="5">
    <location>
        <begin position="209"/>
        <end position="234"/>
    </location>
</feature>
<comment type="subcellular location">
    <subcellularLocation>
        <location evidence="1">Membrane</location>
        <topology evidence="1">Multi-pass membrane protein</topology>
    </subcellularLocation>
</comment>
<dbReference type="GO" id="GO:0001518">
    <property type="term" value="C:voltage-gated sodium channel complex"/>
    <property type="evidence" value="ECO:0007669"/>
    <property type="project" value="TreeGrafter"/>
</dbReference>
<keyword evidence="4 5" id="KW-0472">Membrane</keyword>
<feature type="transmembrane region" description="Helical" evidence="5">
    <location>
        <begin position="60"/>
        <end position="79"/>
    </location>
</feature>
<dbReference type="AlphaFoldDB" id="A0A7W7SJB5"/>
<feature type="domain" description="Ion transport" evidence="6">
    <location>
        <begin position="25"/>
        <end position="242"/>
    </location>
</feature>
<name>A0A7W7SJB5_9ACTN</name>
<keyword evidence="2 5" id="KW-0812">Transmembrane</keyword>
<keyword evidence="7" id="KW-0407">Ion channel</keyword>
<keyword evidence="3 5" id="KW-1133">Transmembrane helix</keyword>
<dbReference type="InterPro" id="IPR043203">
    <property type="entry name" value="VGCC_Ca_Na"/>
</dbReference>
<accession>A0A7W7SJB5</accession>
<comment type="caution">
    <text evidence="7">The sequence shown here is derived from an EMBL/GenBank/DDBJ whole genome shotgun (WGS) entry which is preliminary data.</text>
</comment>
<gene>
    <name evidence="7" type="ORF">F4556_007070</name>
</gene>
<keyword evidence="8" id="KW-1185">Reference proteome</keyword>
<dbReference type="SUPFAM" id="SSF81324">
    <property type="entry name" value="Voltage-gated potassium channels"/>
    <property type="match status" value="1"/>
</dbReference>
<evidence type="ECO:0000256" key="3">
    <source>
        <dbReference type="ARBA" id="ARBA00022989"/>
    </source>
</evidence>